<reference evidence="3 4" key="1">
    <citation type="submission" date="2021-01" db="EMBL/GenBank/DDBJ databases">
        <title>Whole genome shotgun sequence of Actinoplanes deccanensis NBRC 13994.</title>
        <authorList>
            <person name="Komaki H."/>
            <person name="Tamura T."/>
        </authorList>
    </citation>
    <scope>NUCLEOTIDE SEQUENCE [LARGE SCALE GENOMIC DNA]</scope>
    <source>
        <strain evidence="3 4">NBRC 13994</strain>
    </source>
</reference>
<dbReference type="Proteomes" id="UP000609879">
    <property type="component" value="Unassembled WGS sequence"/>
</dbReference>
<evidence type="ECO:0000313" key="4">
    <source>
        <dbReference type="Proteomes" id="UP000609879"/>
    </source>
</evidence>
<accession>A0ABQ3YJN6</accession>
<dbReference type="RefSeq" id="WP_203777302.1">
    <property type="nucleotide sequence ID" value="NZ_BAAABO010000010.1"/>
</dbReference>
<sequence>MIDSGTVTRLLDDYRRAHDVPGVAVATFDASGPTHTVASGLTSLDEPGRPLRPDTVFRIWSVTKTLTATLVAALAGDGVLDLDEPVTATLPDFRLRGRAGSGDVTLRHLLSHRAGFIPDAVTHEGGSRDPSAIAETAAGEPPRTPLVGRPGQVYSYSNLGFIVAGRVAEVRTGRAFGELWRERLAEPLGMARTTHDPAVAMTFPLLQHHVGEAGALRVGHLPWLAAKHAPSSQCWSTVADMARFGALHLVASAASSAVDPARLREMREPHADVRLDVNLRYGLGLYLGPWDGDVARFGHEGFYDGMWCKLLCVPAAGVGLVWADNRGEELRDHRYRVIDEILSGLGVAPGEWRRTGGGADPAGVEGTYQRPASGAGLRLEPRAGRLLVHAPDQQVELEPVAADVWATPADDRARPPWRAHAGSRRVSIGAVRDEPGATACHVLLNGLPYRRV</sequence>
<gene>
    <name evidence="3" type="ORF">Ade02nite_88510</name>
</gene>
<evidence type="ECO:0000256" key="1">
    <source>
        <dbReference type="SAM" id="MobiDB-lite"/>
    </source>
</evidence>
<dbReference type="Pfam" id="PF00144">
    <property type="entry name" value="Beta-lactamase"/>
    <property type="match status" value="1"/>
</dbReference>
<proteinExistence type="predicted"/>
<dbReference type="SUPFAM" id="SSF56601">
    <property type="entry name" value="beta-lactamase/transpeptidase-like"/>
    <property type="match status" value="1"/>
</dbReference>
<feature type="domain" description="Beta-lactamase-related" evidence="2">
    <location>
        <begin position="8"/>
        <end position="336"/>
    </location>
</feature>
<dbReference type="InterPro" id="IPR012338">
    <property type="entry name" value="Beta-lactam/transpept-like"/>
</dbReference>
<feature type="region of interest" description="Disordered" evidence="1">
    <location>
        <begin position="120"/>
        <end position="146"/>
    </location>
</feature>
<dbReference type="EMBL" id="BOMI01000188">
    <property type="protein sequence ID" value="GID80210.1"/>
    <property type="molecule type" value="Genomic_DNA"/>
</dbReference>
<protein>
    <recommendedName>
        <fullName evidence="2">Beta-lactamase-related domain-containing protein</fullName>
    </recommendedName>
</protein>
<name>A0ABQ3YJN6_9ACTN</name>
<dbReference type="PANTHER" id="PTHR43283">
    <property type="entry name" value="BETA-LACTAMASE-RELATED"/>
    <property type="match status" value="1"/>
</dbReference>
<evidence type="ECO:0000313" key="3">
    <source>
        <dbReference type="EMBL" id="GID80210.1"/>
    </source>
</evidence>
<organism evidence="3 4">
    <name type="scientific">Paractinoplanes deccanensis</name>
    <dbReference type="NCBI Taxonomy" id="113561"/>
    <lineage>
        <taxon>Bacteria</taxon>
        <taxon>Bacillati</taxon>
        <taxon>Actinomycetota</taxon>
        <taxon>Actinomycetes</taxon>
        <taxon>Micromonosporales</taxon>
        <taxon>Micromonosporaceae</taxon>
        <taxon>Paractinoplanes</taxon>
    </lineage>
</organism>
<dbReference type="Gene3D" id="3.40.710.10">
    <property type="entry name" value="DD-peptidase/beta-lactamase superfamily"/>
    <property type="match status" value="1"/>
</dbReference>
<dbReference type="PANTHER" id="PTHR43283:SF3">
    <property type="entry name" value="BETA-LACTAMASE FAMILY PROTEIN (AFU_ORTHOLOGUE AFUA_5G07500)"/>
    <property type="match status" value="1"/>
</dbReference>
<dbReference type="InterPro" id="IPR050789">
    <property type="entry name" value="Diverse_Enzym_Activities"/>
</dbReference>
<dbReference type="InterPro" id="IPR001466">
    <property type="entry name" value="Beta-lactam-related"/>
</dbReference>
<comment type="caution">
    <text evidence="3">The sequence shown here is derived from an EMBL/GenBank/DDBJ whole genome shotgun (WGS) entry which is preliminary data.</text>
</comment>
<evidence type="ECO:0000259" key="2">
    <source>
        <dbReference type="Pfam" id="PF00144"/>
    </source>
</evidence>
<keyword evidence="4" id="KW-1185">Reference proteome</keyword>